<evidence type="ECO:0000313" key="1">
    <source>
        <dbReference type="EMBL" id="OLF05592.1"/>
    </source>
</evidence>
<name>A0A7Z1AVP6_9PSEU</name>
<sequence length="128" mass="14061">MADPDFHDHVADHADHFADHPVRSYVITSGRARPSRNTIRPETLLRVDPEVPVPVSASRRTRELLALCRGVLSLAEAAAYLKLPVSLVVVIASDLVDSGHLSIRSGPPRHALPDRDLLEKVLNGLRKL</sequence>
<dbReference type="RefSeq" id="WP_075137460.1">
    <property type="nucleotide sequence ID" value="NZ_MSIF01000027.1"/>
</dbReference>
<dbReference type="EMBL" id="MSIF01000027">
    <property type="protein sequence ID" value="OLF05592.1"/>
    <property type="molecule type" value="Genomic_DNA"/>
</dbReference>
<dbReference type="PANTHER" id="PTHR36221">
    <property type="entry name" value="DUF742 DOMAIN-CONTAINING PROTEIN"/>
    <property type="match status" value="1"/>
</dbReference>
<gene>
    <name evidence="1" type="ORF">BLA60_35540</name>
</gene>
<dbReference type="InterPro" id="IPR007995">
    <property type="entry name" value="DUF742"/>
</dbReference>
<dbReference type="Proteomes" id="UP000185696">
    <property type="component" value="Unassembled WGS sequence"/>
</dbReference>
<reference evidence="1 2" key="1">
    <citation type="submission" date="2016-12" db="EMBL/GenBank/DDBJ databases">
        <title>The draft genome sequence of Actinophytocola xinjiangensis.</title>
        <authorList>
            <person name="Wang W."/>
            <person name="Yuan L."/>
        </authorList>
    </citation>
    <scope>NUCLEOTIDE SEQUENCE [LARGE SCALE GENOMIC DNA]</scope>
    <source>
        <strain evidence="1 2">CGMCC 4.4663</strain>
    </source>
</reference>
<evidence type="ECO:0000313" key="2">
    <source>
        <dbReference type="Proteomes" id="UP000185696"/>
    </source>
</evidence>
<proteinExistence type="predicted"/>
<comment type="caution">
    <text evidence="1">The sequence shown here is derived from an EMBL/GenBank/DDBJ whole genome shotgun (WGS) entry which is preliminary data.</text>
</comment>
<organism evidence="1 2">
    <name type="scientific">Actinophytocola xinjiangensis</name>
    <dbReference type="NCBI Taxonomy" id="485602"/>
    <lineage>
        <taxon>Bacteria</taxon>
        <taxon>Bacillati</taxon>
        <taxon>Actinomycetota</taxon>
        <taxon>Actinomycetes</taxon>
        <taxon>Pseudonocardiales</taxon>
        <taxon>Pseudonocardiaceae</taxon>
    </lineage>
</organism>
<dbReference type="PANTHER" id="PTHR36221:SF1">
    <property type="entry name" value="DUF742 DOMAIN-CONTAINING PROTEIN"/>
    <property type="match status" value="1"/>
</dbReference>
<dbReference type="OrthoDB" id="3534386at2"/>
<dbReference type="AlphaFoldDB" id="A0A7Z1AVP6"/>
<dbReference type="Pfam" id="PF05331">
    <property type="entry name" value="DUF742"/>
    <property type="match status" value="1"/>
</dbReference>
<accession>A0A7Z1AVP6</accession>
<keyword evidence="2" id="KW-1185">Reference proteome</keyword>
<protein>
    <recommendedName>
        <fullName evidence="3">DUF742 domain-containing protein</fullName>
    </recommendedName>
</protein>
<evidence type="ECO:0008006" key="3">
    <source>
        <dbReference type="Google" id="ProtNLM"/>
    </source>
</evidence>